<evidence type="ECO:0000256" key="4">
    <source>
        <dbReference type="ARBA" id="ARBA00022741"/>
    </source>
</evidence>
<sequence>MIVMKFGGTSVADCAAITRTVAIVRNKLEQKPVVVVSALSKVTDLLYKIADSAALKNRMETSELLARLRSRHLDLAAELMPDAPDYRGQACARINEICDRLDSFVGAVCALGELSDRSKAVIIGTGEYLSSNVICCAMNAKGIRTGYMDARTMIITDDEYLKGEPDSEAIQARVPGVVSAAYEGNEAVITQGFVSATAEGEPTVLGRGGSDYSASLIGMAINATAIEIWTDVDGVRTADPRKVDNTRCIEKISFEEAAEMAHFGAKVLHPLTIEPAVNKNIPIYVLNSMNPGGKGTAILQSDFIDDGVKSVSFKENILVINIFSTKMINTSGFLKKVFEIFSVNKVSVDLISTSEANISVTVDSSQKIDRVVEQLSAFADVYVDRDKSQISVIGKNIINLKGLLRKTFAPLSDCRIYMISQGASYVNLSFVVDRNSLTDAVRQIHKYLFENEGSN</sequence>
<dbReference type="GO" id="GO:0009089">
    <property type="term" value="P:lysine biosynthetic process via diaminopimelate"/>
    <property type="evidence" value="ECO:0007669"/>
    <property type="project" value="InterPro"/>
</dbReference>
<keyword evidence="4 8" id="KW-0547">Nucleotide-binding</keyword>
<dbReference type="GO" id="GO:0009090">
    <property type="term" value="P:homoserine biosynthetic process"/>
    <property type="evidence" value="ECO:0007669"/>
    <property type="project" value="TreeGrafter"/>
</dbReference>
<dbReference type="PANTHER" id="PTHR21499:SF59">
    <property type="entry name" value="ASPARTOKINASE"/>
    <property type="match status" value="1"/>
</dbReference>
<reference evidence="12" key="1">
    <citation type="submission" date="2020-10" db="EMBL/GenBank/DDBJ databases">
        <authorList>
            <person name="Gilroy R."/>
        </authorList>
    </citation>
    <scope>NUCLEOTIDE SEQUENCE</scope>
    <source>
        <strain evidence="12">20514</strain>
    </source>
</reference>
<feature type="domain" description="ACT" evidence="11">
    <location>
        <begin position="322"/>
        <end position="389"/>
    </location>
</feature>
<feature type="binding site" evidence="8">
    <location>
        <position position="127"/>
    </location>
    <ligand>
        <name>substrate</name>
    </ligand>
</feature>
<comment type="pathway">
    <text evidence="10">Amino-acid biosynthesis; L-threonine biosynthesis; L-threonine from L-aspartate: step 1/5.</text>
</comment>
<dbReference type="AlphaFoldDB" id="A0A9D9EJ30"/>
<dbReference type="Pfam" id="PF22468">
    <property type="entry name" value="ACT_9"/>
    <property type="match status" value="2"/>
</dbReference>
<dbReference type="SUPFAM" id="SSF53633">
    <property type="entry name" value="Carbamate kinase-like"/>
    <property type="match status" value="1"/>
</dbReference>
<dbReference type="CDD" id="cd04243">
    <property type="entry name" value="AAK_AK-HSDH-like"/>
    <property type="match status" value="1"/>
</dbReference>
<dbReference type="EMBL" id="JADIMQ010000031">
    <property type="protein sequence ID" value="MBO8448057.1"/>
    <property type="molecule type" value="Genomic_DNA"/>
</dbReference>
<comment type="catalytic activity">
    <reaction evidence="7 9">
        <text>L-aspartate + ATP = 4-phospho-L-aspartate + ADP</text>
        <dbReference type="Rhea" id="RHEA:23776"/>
        <dbReference type="ChEBI" id="CHEBI:29991"/>
        <dbReference type="ChEBI" id="CHEBI:30616"/>
        <dbReference type="ChEBI" id="CHEBI:57535"/>
        <dbReference type="ChEBI" id="CHEBI:456216"/>
        <dbReference type="EC" id="2.7.2.4"/>
    </reaction>
</comment>
<keyword evidence="10" id="KW-0028">Amino-acid biosynthesis</keyword>
<dbReference type="PROSITE" id="PS00324">
    <property type="entry name" value="ASPARTOKINASE"/>
    <property type="match status" value="1"/>
</dbReference>
<keyword evidence="5 9" id="KW-0418">Kinase</keyword>
<comment type="pathway">
    <text evidence="10">Amino-acid biosynthesis; L-methionine biosynthesis via de novo pathway; L-homoserine from L-aspartate: step 1/3.</text>
</comment>
<dbReference type="CDD" id="cd04892">
    <property type="entry name" value="ACT_AK-like_2"/>
    <property type="match status" value="1"/>
</dbReference>
<dbReference type="Pfam" id="PF00696">
    <property type="entry name" value="AA_kinase"/>
    <property type="match status" value="1"/>
</dbReference>
<dbReference type="Proteomes" id="UP000810252">
    <property type="component" value="Unassembled WGS sequence"/>
</dbReference>
<feature type="binding site" evidence="8">
    <location>
        <begin position="266"/>
        <end position="267"/>
    </location>
    <ligand>
        <name>ATP</name>
        <dbReference type="ChEBI" id="CHEBI:30616"/>
    </ligand>
</feature>
<comment type="pathway">
    <text evidence="1 10">Amino-acid biosynthesis; L-lysine biosynthesis via DAP pathway; (S)-tetrahydrodipicolinate from L-aspartate: step 1/4.</text>
</comment>
<dbReference type="GO" id="GO:0005524">
    <property type="term" value="F:ATP binding"/>
    <property type="evidence" value="ECO:0007669"/>
    <property type="project" value="UniProtKB-KW"/>
</dbReference>
<dbReference type="SUPFAM" id="SSF55021">
    <property type="entry name" value="ACT-like"/>
    <property type="match status" value="2"/>
</dbReference>
<feature type="binding site" evidence="8">
    <location>
        <position position="241"/>
    </location>
    <ligand>
        <name>ATP</name>
        <dbReference type="ChEBI" id="CHEBI:30616"/>
    </ligand>
</feature>
<reference evidence="12" key="2">
    <citation type="journal article" date="2021" name="PeerJ">
        <title>Extensive microbial diversity within the chicken gut microbiome revealed by metagenomics and culture.</title>
        <authorList>
            <person name="Gilroy R."/>
            <person name="Ravi A."/>
            <person name="Getino M."/>
            <person name="Pursley I."/>
            <person name="Horton D.L."/>
            <person name="Alikhan N.F."/>
            <person name="Baker D."/>
            <person name="Gharbi K."/>
            <person name="Hall N."/>
            <person name="Watson M."/>
            <person name="Adriaenssens E.M."/>
            <person name="Foster-Nyarko E."/>
            <person name="Jarju S."/>
            <person name="Secka A."/>
            <person name="Antonio M."/>
            <person name="Oren A."/>
            <person name="Chaudhuri R.R."/>
            <person name="La Ragione R."/>
            <person name="Hildebrand F."/>
            <person name="Pallen M.J."/>
        </authorList>
    </citation>
    <scope>NUCLEOTIDE SEQUENCE</scope>
    <source>
        <strain evidence="12">20514</strain>
    </source>
</reference>
<dbReference type="Gene3D" id="3.40.1160.10">
    <property type="entry name" value="Acetylglutamate kinase-like"/>
    <property type="match status" value="1"/>
</dbReference>
<gene>
    <name evidence="12" type="ORF">IAC29_02155</name>
</gene>
<evidence type="ECO:0000256" key="5">
    <source>
        <dbReference type="ARBA" id="ARBA00022777"/>
    </source>
</evidence>
<dbReference type="InterPro" id="IPR036393">
    <property type="entry name" value="AceGlu_kinase-like_sf"/>
</dbReference>
<dbReference type="NCBIfam" id="TIGR00657">
    <property type="entry name" value="asp_kinases"/>
    <property type="match status" value="1"/>
</dbReference>
<dbReference type="InterPro" id="IPR045865">
    <property type="entry name" value="ACT-like_dom_sf"/>
</dbReference>
<keyword evidence="3 9" id="KW-0808">Transferase</keyword>
<dbReference type="Gene3D" id="1.20.120.1320">
    <property type="entry name" value="Aspartokinase, catalytic domain"/>
    <property type="match status" value="1"/>
</dbReference>
<dbReference type="InterPro" id="IPR042199">
    <property type="entry name" value="AsparK_Bifunc_asparK/hSer_DH"/>
</dbReference>
<feature type="binding site" evidence="8">
    <location>
        <begin position="5"/>
        <end position="8"/>
    </location>
    <ligand>
        <name>ATP</name>
        <dbReference type="ChEBI" id="CHEBI:30616"/>
    </ligand>
</feature>
<protein>
    <recommendedName>
        <fullName evidence="9">Aspartokinase</fullName>
        <ecNumber evidence="9">2.7.2.4</ecNumber>
    </recommendedName>
</protein>
<dbReference type="PROSITE" id="PS51671">
    <property type="entry name" value="ACT"/>
    <property type="match status" value="1"/>
</dbReference>
<evidence type="ECO:0000256" key="7">
    <source>
        <dbReference type="ARBA" id="ARBA00047872"/>
    </source>
</evidence>
<dbReference type="GO" id="GO:0004072">
    <property type="term" value="F:aspartate kinase activity"/>
    <property type="evidence" value="ECO:0007669"/>
    <property type="project" value="UniProtKB-EC"/>
</dbReference>
<evidence type="ECO:0000256" key="2">
    <source>
        <dbReference type="ARBA" id="ARBA00010122"/>
    </source>
</evidence>
<dbReference type="InterPro" id="IPR001048">
    <property type="entry name" value="Asp/Glu/Uridylate_kinase"/>
</dbReference>
<evidence type="ECO:0000313" key="13">
    <source>
        <dbReference type="Proteomes" id="UP000810252"/>
    </source>
</evidence>
<proteinExistence type="inferred from homology"/>
<feature type="binding site" evidence="8">
    <location>
        <begin position="230"/>
        <end position="231"/>
    </location>
    <ligand>
        <name>ATP</name>
        <dbReference type="ChEBI" id="CHEBI:30616"/>
    </ligand>
</feature>
<evidence type="ECO:0000313" key="12">
    <source>
        <dbReference type="EMBL" id="MBO8448057.1"/>
    </source>
</evidence>
<dbReference type="GO" id="GO:0005829">
    <property type="term" value="C:cytosol"/>
    <property type="evidence" value="ECO:0007669"/>
    <property type="project" value="TreeGrafter"/>
</dbReference>
<dbReference type="InterPro" id="IPR054352">
    <property type="entry name" value="ACT_Aspartokinase"/>
</dbReference>
<evidence type="ECO:0000259" key="11">
    <source>
        <dbReference type="PROSITE" id="PS51671"/>
    </source>
</evidence>
<organism evidence="12 13">
    <name type="scientific">Candidatus Cryptobacteroides merdigallinarum</name>
    <dbReference type="NCBI Taxonomy" id="2840770"/>
    <lineage>
        <taxon>Bacteria</taxon>
        <taxon>Pseudomonadati</taxon>
        <taxon>Bacteroidota</taxon>
        <taxon>Bacteroidia</taxon>
        <taxon>Bacteroidales</taxon>
        <taxon>Candidatus Cryptobacteroides</taxon>
    </lineage>
</organism>
<dbReference type="PANTHER" id="PTHR21499">
    <property type="entry name" value="ASPARTATE KINASE"/>
    <property type="match status" value="1"/>
</dbReference>
<dbReference type="PIRSF" id="PIRSF000726">
    <property type="entry name" value="Asp_kin"/>
    <property type="match status" value="1"/>
</dbReference>
<dbReference type="EC" id="2.7.2.4" evidence="9"/>
<comment type="caution">
    <text evidence="12">The sequence shown here is derived from an EMBL/GenBank/DDBJ whole genome shotgun (WGS) entry which is preliminary data.</text>
</comment>
<dbReference type="InterPro" id="IPR005260">
    <property type="entry name" value="Asp_kin_monofn"/>
</dbReference>
<dbReference type="InterPro" id="IPR001341">
    <property type="entry name" value="Asp_kinase"/>
</dbReference>
<comment type="similarity">
    <text evidence="2 9">Belongs to the aspartokinase family.</text>
</comment>
<evidence type="ECO:0000256" key="8">
    <source>
        <dbReference type="PIRSR" id="PIRSR000726-1"/>
    </source>
</evidence>
<dbReference type="InterPro" id="IPR002912">
    <property type="entry name" value="ACT_dom"/>
</dbReference>
<dbReference type="Gene3D" id="3.30.70.260">
    <property type="match status" value="2"/>
</dbReference>
<evidence type="ECO:0000256" key="9">
    <source>
        <dbReference type="RuleBase" id="RU003448"/>
    </source>
</evidence>
<keyword evidence="6 8" id="KW-0067">ATP-binding</keyword>
<name>A0A9D9EJ30_9BACT</name>
<accession>A0A9D9EJ30</accession>
<evidence type="ECO:0000256" key="3">
    <source>
        <dbReference type="ARBA" id="ARBA00022679"/>
    </source>
</evidence>
<evidence type="ECO:0000256" key="6">
    <source>
        <dbReference type="ARBA" id="ARBA00022840"/>
    </source>
</evidence>
<dbReference type="InterPro" id="IPR018042">
    <property type="entry name" value="Aspartate_kinase_CS"/>
</dbReference>
<feature type="binding site" evidence="8">
    <location>
        <position position="43"/>
    </location>
    <ligand>
        <name>substrate</name>
    </ligand>
</feature>
<evidence type="ECO:0000256" key="1">
    <source>
        <dbReference type="ARBA" id="ARBA00004766"/>
    </source>
</evidence>
<evidence type="ECO:0000256" key="10">
    <source>
        <dbReference type="RuleBase" id="RU004249"/>
    </source>
</evidence>